<organism evidence="2 3">
    <name type="scientific">Cucurbita maxima</name>
    <name type="common">Pumpkin</name>
    <name type="synonym">Winter squash</name>
    <dbReference type="NCBI Taxonomy" id="3661"/>
    <lineage>
        <taxon>Eukaryota</taxon>
        <taxon>Viridiplantae</taxon>
        <taxon>Streptophyta</taxon>
        <taxon>Embryophyta</taxon>
        <taxon>Tracheophyta</taxon>
        <taxon>Spermatophyta</taxon>
        <taxon>Magnoliopsida</taxon>
        <taxon>eudicotyledons</taxon>
        <taxon>Gunneridae</taxon>
        <taxon>Pentapetalae</taxon>
        <taxon>rosids</taxon>
        <taxon>fabids</taxon>
        <taxon>Cucurbitales</taxon>
        <taxon>Cucurbitaceae</taxon>
        <taxon>Cucurbiteae</taxon>
        <taxon>Cucurbita</taxon>
    </lineage>
</organism>
<gene>
    <name evidence="3" type="primary">LOC111484856</name>
</gene>
<dbReference type="InterPro" id="IPR000270">
    <property type="entry name" value="PB1_dom"/>
</dbReference>
<reference evidence="3" key="1">
    <citation type="submission" date="2025-08" db="UniProtKB">
        <authorList>
            <consortium name="RefSeq"/>
        </authorList>
    </citation>
    <scope>IDENTIFICATION</scope>
    <source>
        <tissue evidence="3">Young leaves</tissue>
    </source>
</reference>
<dbReference type="OrthoDB" id="1914296at2759"/>
<dbReference type="PANTHER" id="PTHR31066:SF66">
    <property type="entry name" value="PB1 DOMAIN-CONTAINING PROTEIN"/>
    <property type="match status" value="1"/>
</dbReference>
<dbReference type="Gene3D" id="3.10.20.90">
    <property type="entry name" value="Phosphatidylinositol 3-kinase Catalytic Subunit, Chain A, domain 1"/>
    <property type="match status" value="1"/>
</dbReference>
<keyword evidence="2" id="KW-1185">Reference proteome</keyword>
<dbReference type="SMART" id="SM00666">
    <property type="entry name" value="PB1"/>
    <property type="match status" value="1"/>
</dbReference>
<dbReference type="Proteomes" id="UP000504608">
    <property type="component" value="Unplaced"/>
</dbReference>
<dbReference type="CDD" id="cd06410">
    <property type="entry name" value="PB1_UP2"/>
    <property type="match status" value="1"/>
</dbReference>
<dbReference type="AlphaFoldDB" id="A0A6J1JGA5"/>
<dbReference type="RefSeq" id="XP_022987245.1">
    <property type="nucleotide sequence ID" value="XM_023131477.1"/>
</dbReference>
<dbReference type="KEGG" id="cmax:111484856"/>
<dbReference type="Pfam" id="PF00564">
    <property type="entry name" value="PB1"/>
    <property type="match status" value="1"/>
</dbReference>
<dbReference type="PANTHER" id="PTHR31066">
    <property type="entry name" value="OS05G0427100 PROTEIN-RELATED"/>
    <property type="match status" value="1"/>
</dbReference>
<dbReference type="SUPFAM" id="SSF54277">
    <property type="entry name" value="CAD &amp; PB1 domains"/>
    <property type="match status" value="1"/>
</dbReference>
<feature type="domain" description="PB1" evidence="1">
    <location>
        <begin position="81"/>
        <end position="169"/>
    </location>
</feature>
<dbReference type="InterPro" id="IPR053198">
    <property type="entry name" value="Gynoecium_Dev_Regulator"/>
</dbReference>
<evidence type="ECO:0000259" key="1">
    <source>
        <dbReference type="SMART" id="SM00666"/>
    </source>
</evidence>
<evidence type="ECO:0000313" key="2">
    <source>
        <dbReference type="Proteomes" id="UP000504608"/>
    </source>
</evidence>
<dbReference type="GeneID" id="111484856"/>
<proteinExistence type="predicted"/>
<sequence>MFAKEEFSLTTFFLLLPPALPLFFLEISLLSRDFSSVLFDSHQQNSFTSSHSQSKEDMRSDARTGTLKFLCSYGGKILPRRTDGKLRYVGGLTRVLAVDRSVSYSELMVKLGEFCGSTVTLKCQLPGGDLETLISVRSDEDLANIVEEYDRASSSLSHPLQIRAILSPPKSLKQISPPSSVDFTLPNSPCHGVDSLPSSPQYGVNDRISSPSCRFSRQISSPPNKYFVGPRNCHGRTCCHGSPRFLYSSPHYAHGN</sequence>
<protein>
    <submittedName>
        <fullName evidence="3">Uncharacterized protein LOC111484856</fullName>
    </submittedName>
</protein>
<evidence type="ECO:0000313" key="3">
    <source>
        <dbReference type="RefSeq" id="XP_022987245.1"/>
    </source>
</evidence>
<accession>A0A6J1JGA5</accession>
<name>A0A6J1JGA5_CUCMA</name>